<dbReference type="AlphaFoldDB" id="A0A9D1R803"/>
<sequence length="1187" mass="128374">MNNLMDVLSKAPAVSSNVLQMTKALANLAAQGSNVGAAGTSLAKSVNNAGAAMDATTKRARSFSSVLGSIYQKIFWLTRSGDKLWNSIESSMDYIETLNYFNAAFGQVADAAAEQWKEAGYASAEEYYNSFSSRAKELTSKMTGFSVNDDGTLTATGSASLGIDPNKLMNYQAMFGQMSSSMGVASETALKLSQALTEIGGDLASVKNMDFDKVWNDMASGLAGMSRTLDKYGVNIRNVNLQQKLLDLGINENIASLNQNDKALLRAIILLDSTRYAWGDLADTLDQPANQLCLLESNFNNLSRTIGNLFLPVVSKVLPYVNGLAIALQRLFSWIGGLLGIDMGGITSSVGSSDFDFSGLIEDTDDLTGSLEDAAKAADKLRKGIRSFDELNVITTQEDSGAGTAGGGGISSGLLDAAFDKAFSEYQAAWDEAFANMENRADDFADKVEKYLQPVKDIIQDFAVGDFFKAGQDTSNLAAGIFNFFADAIDNVDWYGIGENIGDYLEGIEWIKVLGSVGHFIWEALKASLELWAGAFDVAPIETAVLAFAVMPNLLKLITGTKFSKGLSNLFGKFKNFYSTAKELGKGNVFSGLSGAIDQVRDNMGLLNKVAITAVAGFAEYKIISDTTENLVKGTENLVSGVAKIGGAAATAGTAMYVALGPAGAVAAAITGLTAGLIGIDNAFIEIRNEAREREEIEKYGDTLENISIKAQEASSNLLEASDARLAAVANTGEIDVSYIETLADKYFELSQKIGLSADEQSELKLASEKLVGYFPELEEFYDSTTGLLDVQRETLEELVEQKEKELMLSAISDQWEAALKDQIEAQNNLRDNTNNLKTATSELSAAYAEMEEYQKSFADPSMANLQDYWDKIGELTLAVETYTEATSGAKEALETVNNEVENYSTMYSDWSNGAKEKGEDFGIGYAKGIEESADAALAEAKKMVSSAMDGMAEEQESNSPSKKTKELGKYAVEGYNLGILANEKSTLMIASTYVSNVIHRFSQLADSLGQIGKDAMSGLYNGLASMESSLYTKTEEIAGNVAKTIRTTLDIHSPSRVMFELGEFTMEGFQLGMENLYGNMQKSVEEFGGTLQFDIAPPPQPAYADYYKSYAFPAPEYSNYSYYDSQNDFDTSETNALLRQQNELLVAILQKPNIDKNDVFDAARAVYKDKASRRYGSSTAFDPVWG</sequence>
<evidence type="ECO:0000313" key="2">
    <source>
        <dbReference type="Proteomes" id="UP000824265"/>
    </source>
</evidence>
<reference evidence="1" key="2">
    <citation type="submission" date="2021-04" db="EMBL/GenBank/DDBJ databases">
        <authorList>
            <person name="Gilroy R."/>
        </authorList>
    </citation>
    <scope>NUCLEOTIDE SEQUENCE</scope>
    <source>
        <strain evidence="1">CHK195-6426</strain>
    </source>
</reference>
<proteinExistence type="predicted"/>
<accession>A0A9D1R803</accession>
<evidence type="ECO:0000313" key="1">
    <source>
        <dbReference type="EMBL" id="HIW82645.1"/>
    </source>
</evidence>
<dbReference type="Proteomes" id="UP000824265">
    <property type="component" value="Unassembled WGS sequence"/>
</dbReference>
<gene>
    <name evidence="1" type="ORF">H9742_14185</name>
</gene>
<comment type="caution">
    <text evidence="1">The sequence shown here is derived from an EMBL/GenBank/DDBJ whole genome shotgun (WGS) entry which is preliminary data.</text>
</comment>
<reference evidence="1" key="1">
    <citation type="journal article" date="2021" name="PeerJ">
        <title>Extensive microbial diversity within the chicken gut microbiome revealed by metagenomics and culture.</title>
        <authorList>
            <person name="Gilroy R."/>
            <person name="Ravi A."/>
            <person name="Getino M."/>
            <person name="Pursley I."/>
            <person name="Horton D.L."/>
            <person name="Alikhan N.F."/>
            <person name="Baker D."/>
            <person name="Gharbi K."/>
            <person name="Hall N."/>
            <person name="Watson M."/>
            <person name="Adriaenssens E.M."/>
            <person name="Foster-Nyarko E."/>
            <person name="Jarju S."/>
            <person name="Secka A."/>
            <person name="Antonio M."/>
            <person name="Oren A."/>
            <person name="Chaudhuri R.R."/>
            <person name="La Ragione R."/>
            <person name="Hildebrand F."/>
            <person name="Pallen M.J."/>
        </authorList>
    </citation>
    <scope>NUCLEOTIDE SEQUENCE</scope>
    <source>
        <strain evidence="1">CHK195-6426</strain>
    </source>
</reference>
<organism evidence="1 2">
    <name type="scientific">Candidatus Acetatifactor stercoripullorum</name>
    <dbReference type="NCBI Taxonomy" id="2838414"/>
    <lineage>
        <taxon>Bacteria</taxon>
        <taxon>Bacillati</taxon>
        <taxon>Bacillota</taxon>
        <taxon>Clostridia</taxon>
        <taxon>Lachnospirales</taxon>
        <taxon>Lachnospiraceae</taxon>
        <taxon>Acetatifactor</taxon>
    </lineage>
</organism>
<protein>
    <submittedName>
        <fullName evidence="1">Uncharacterized protein</fullName>
    </submittedName>
</protein>
<name>A0A9D1R803_9FIRM</name>
<dbReference type="EMBL" id="DXGH01000073">
    <property type="protein sequence ID" value="HIW82645.1"/>
    <property type="molecule type" value="Genomic_DNA"/>
</dbReference>